<evidence type="ECO:0000256" key="5">
    <source>
        <dbReference type="ARBA" id="ARBA00022741"/>
    </source>
</evidence>
<dbReference type="SUPFAM" id="SSF90123">
    <property type="entry name" value="ABC transporter transmembrane region"/>
    <property type="match status" value="1"/>
</dbReference>
<organism evidence="14">
    <name type="scientific">Candidatus Kentrum sp. FM</name>
    <dbReference type="NCBI Taxonomy" id="2126340"/>
    <lineage>
        <taxon>Bacteria</taxon>
        <taxon>Pseudomonadati</taxon>
        <taxon>Pseudomonadota</taxon>
        <taxon>Gammaproteobacteria</taxon>
        <taxon>Candidatus Kentrum</taxon>
    </lineage>
</organism>
<dbReference type="Gene3D" id="1.20.1560.10">
    <property type="entry name" value="ABC transporter type 1, transmembrane domain"/>
    <property type="match status" value="1"/>
</dbReference>
<dbReference type="SMART" id="SM00382">
    <property type="entry name" value="AAA"/>
    <property type="match status" value="1"/>
</dbReference>
<feature type="transmembrane region" description="Helical" evidence="9">
    <location>
        <begin position="21"/>
        <end position="44"/>
    </location>
</feature>
<dbReference type="InterPro" id="IPR003439">
    <property type="entry name" value="ABC_transporter-like_ATP-bd"/>
</dbReference>
<evidence type="ECO:0000259" key="11">
    <source>
        <dbReference type="PROSITE" id="PS50929"/>
    </source>
</evidence>
<dbReference type="Pfam" id="PF00005">
    <property type="entry name" value="ABC_tran"/>
    <property type="match status" value="1"/>
</dbReference>
<keyword evidence="6 14" id="KW-0067">ATP-binding</keyword>
<dbReference type="InterPro" id="IPR036640">
    <property type="entry name" value="ABC1_TM_sf"/>
</dbReference>
<comment type="subcellular location">
    <subcellularLocation>
        <location evidence="1">Cell membrane</location>
        <topology evidence="1">Multi-pass membrane protein</topology>
    </subcellularLocation>
</comment>
<evidence type="ECO:0000313" key="14">
    <source>
        <dbReference type="EMBL" id="VFK06904.1"/>
    </source>
</evidence>
<dbReference type="EMBL" id="CAADFA010000143">
    <property type="protein sequence ID" value="VFJ54732.1"/>
    <property type="molecule type" value="Genomic_DNA"/>
</dbReference>
<dbReference type="Gene3D" id="3.40.50.300">
    <property type="entry name" value="P-loop containing nucleotide triphosphate hydrolases"/>
    <property type="match status" value="1"/>
</dbReference>
<sequence length="536" mass="61435">MQTLLGYLDVLGKGNGREKAIIAILSVVAGLSGALSVLLINIALEEGYKASFFLMSAFVVVAAFSVFAKRMAIRKMRAFLEEHIADIRLDLTSGIKDADFPFVEQLERGEAITKMTIDARRISRTGDVIVKAYYSVFILLFTLIYLGWISLLALFLFIGLFVVGVLFVRFYNKYVSEMIDKVAVEEEALFEGIEHLIGGFKELKLDRIKNSDFFENKLLPLVSRIRDLRKKALYRLMESESVLETIWLSFIGFFFLFNNASDTGIQVLVIFLFLEGPIADIIVSIPFFFEANVATRRIEKLQDEVARQKSRARPAEISELPPAFDTLKVRDLCFDYTDKQGRPTYSFGPVSFDIKRHEITYIIGGNGAGKSTFLKLLLGLYSPFSGYFAADDKKIRMHEQGHWFSAIFSDCYLFDGLYGLETVDETRLRFLIDEMGLFSDTTWQEERFTNTNLSSEQKKRLAMVISFMEDKPICVFDEWAAEQDVAFRTRFYEEILPELKARGKTVIIVSHDDRYFHWADHLIRLDYGKVSKDFLV</sequence>
<accession>A0A450VQ53</accession>
<evidence type="ECO:0000256" key="1">
    <source>
        <dbReference type="ARBA" id="ARBA00004651"/>
    </source>
</evidence>
<dbReference type="PROSITE" id="PS50929">
    <property type="entry name" value="ABC_TM1F"/>
    <property type="match status" value="1"/>
</dbReference>
<keyword evidence="5" id="KW-0547">Nucleotide-binding</keyword>
<proteinExistence type="inferred from homology"/>
<feature type="transmembrane region" description="Helical" evidence="9">
    <location>
        <begin position="263"/>
        <end position="289"/>
    </location>
</feature>
<dbReference type="PANTHER" id="PTHR24223">
    <property type="entry name" value="ATP-BINDING CASSETTE SUB-FAMILY C"/>
    <property type="match status" value="1"/>
</dbReference>
<dbReference type="AlphaFoldDB" id="A0A450VQ53"/>
<keyword evidence="8 9" id="KW-0472">Membrane</keyword>
<dbReference type="GO" id="GO:0005524">
    <property type="term" value="F:ATP binding"/>
    <property type="evidence" value="ECO:0007669"/>
    <property type="project" value="UniProtKB-KW"/>
</dbReference>
<evidence type="ECO:0000313" key="12">
    <source>
        <dbReference type="EMBL" id="VFJ54732.1"/>
    </source>
</evidence>
<dbReference type="InterPro" id="IPR050173">
    <property type="entry name" value="ABC_transporter_C-like"/>
</dbReference>
<protein>
    <submittedName>
        <fullName evidence="14">Putative ATP-binding cassette transporter</fullName>
    </submittedName>
</protein>
<evidence type="ECO:0000256" key="8">
    <source>
        <dbReference type="ARBA" id="ARBA00023136"/>
    </source>
</evidence>
<comment type="similarity">
    <text evidence="2">Belongs to the ABC transporter superfamily. ABCC family. Conjugate transporter (TC 3.A.1.208) subfamily.</text>
</comment>
<feature type="domain" description="ABC transmembrane type-1" evidence="11">
    <location>
        <begin position="20"/>
        <end position="205"/>
    </location>
</feature>
<evidence type="ECO:0000256" key="2">
    <source>
        <dbReference type="ARBA" id="ARBA00009726"/>
    </source>
</evidence>
<feature type="transmembrane region" description="Helical" evidence="9">
    <location>
        <begin position="50"/>
        <end position="68"/>
    </location>
</feature>
<dbReference type="PROSITE" id="PS50893">
    <property type="entry name" value="ABC_TRANSPORTER_2"/>
    <property type="match status" value="1"/>
</dbReference>
<dbReference type="PANTHER" id="PTHR24223:SF456">
    <property type="entry name" value="MULTIDRUG RESISTANCE-ASSOCIATED PROTEIN LETHAL(2)03659"/>
    <property type="match status" value="1"/>
</dbReference>
<feature type="transmembrane region" description="Helical" evidence="9">
    <location>
        <begin position="152"/>
        <end position="171"/>
    </location>
</feature>
<feature type="domain" description="ABC transporter" evidence="10">
    <location>
        <begin position="327"/>
        <end position="535"/>
    </location>
</feature>
<name>A0A450VQ53_9GAMM</name>
<keyword evidence="4 9" id="KW-0812">Transmembrane</keyword>
<dbReference type="EMBL" id="CAADEZ010000194">
    <property type="protein sequence ID" value="VFJ57608.1"/>
    <property type="molecule type" value="Genomic_DNA"/>
</dbReference>
<gene>
    <name evidence="13" type="ORF">BECKFM1743A_GA0114220_101944</name>
    <name evidence="14" type="ORF">BECKFM1743B_GA0114221_1002712</name>
    <name evidence="12" type="ORF">BECKFM1743C_GA0114222_101435</name>
</gene>
<feature type="transmembrane region" description="Helical" evidence="9">
    <location>
        <begin position="128"/>
        <end position="146"/>
    </location>
</feature>
<feature type="transmembrane region" description="Helical" evidence="9">
    <location>
        <begin position="233"/>
        <end position="257"/>
    </location>
</feature>
<evidence type="ECO:0000259" key="10">
    <source>
        <dbReference type="PROSITE" id="PS50893"/>
    </source>
</evidence>
<dbReference type="SUPFAM" id="SSF52540">
    <property type="entry name" value="P-loop containing nucleoside triphosphate hydrolases"/>
    <property type="match status" value="1"/>
</dbReference>
<evidence type="ECO:0000313" key="13">
    <source>
        <dbReference type="EMBL" id="VFJ57608.1"/>
    </source>
</evidence>
<dbReference type="GO" id="GO:0140359">
    <property type="term" value="F:ABC-type transporter activity"/>
    <property type="evidence" value="ECO:0007669"/>
    <property type="project" value="InterPro"/>
</dbReference>
<dbReference type="InterPro" id="IPR003593">
    <property type="entry name" value="AAA+_ATPase"/>
</dbReference>
<dbReference type="InterPro" id="IPR027417">
    <property type="entry name" value="P-loop_NTPase"/>
</dbReference>
<dbReference type="EMBL" id="CAADFL010000027">
    <property type="protein sequence ID" value="VFK06904.1"/>
    <property type="molecule type" value="Genomic_DNA"/>
</dbReference>
<keyword evidence="3" id="KW-0813">Transport</keyword>
<evidence type="ECO:0000256" key="6">
    <source>
        <dbReference type="ARBA" id="ARBA00022840"/>
    </source>
</evidence>
<dbReference type="InterPro" id="IPR011527">
    <property type="entry name" value="ABC1_TM_dom"/>
</dbReference>
<dbReference type="GO" id="GO:0016887">
    <property type="term" value="F:ATP hydrolysis activity"/>
    <property type="evidence" value="ECO:0007669"/>
    <property type="project" value="InterPro"/>
</dbReference>
<dbReference type="GO" id="GO:0005886">
    <property type="term" value="C:plasma membrane"/>
    <property type="evidence" value="ECO:0007669"/>
    <property type="project" value="UniProtKB-SubCell"/>
</dbReference>
<evidence type="ECO:0000256" key="3">
    <source>
        <dbReference type="ARBA" id="ARBA00022448"/>
    </source>
</evidence>
<keyword evidence="7 9" id="KW-1133">Transmembrane helix</keyword>
<reference evidence="14" key="1">
    <citation type="submission" date="2019-02" db="EMBL/GenBank/DDBJ databases">
        <authorList>
            <person name="Gruber-Vodicka R. H."/>
            <person name="Seah K. B. B."/>
        </authorList>
    </citation>
    <scope>NUCLEOTIDE SEQUENCE</scope>
    <source>
        <strain evidence="13">BECK_BZ163</strain>
        <strain evidence="14">BECK_BZ164</strain>
        <strain evidence="12">BECK_BZ165</strain>
    </source>
</reference>
<evidence type="ECO:0000256" key="7">
    <source>
        <dbReference type="ARBA" id="ARBA00022989"/>
    </source>
</evidence>
<evidence type="ECO:0000256" key="9">
    <source>
        <dbReference type="SAM" id="Phobius"/>
    </source>
</evidence>
<evidence type="ECO:0000256" key="4">
    <source>
        <dbReference type="ARBA" id="ARBA00022692"/>
    </source>
</evidence>